<evidence type="ECO:0000313" key="1">
    <source>
        <dbReference type="EMBL" id="MBM7657553.1"/>
    </source>
</evidence>
<dbReference type="EMBL" id="JAFBEV010000006">
    <property type="protein sequence ID" value="MBM7657553.1"/>
    <property type="molecule type" value="Genomic_DNA"/>
</dbReference>
<keyword evidence="2" id="KW-1185">Reference proteome</keyword>
<dbReference type="Proteomes" id="UP000823201">
    <property type="component" value="Unassembled WGS sequence"/>
</dbReference>
<name>A0ABS2Q738_9BACL</name>
<accession>A0ABS2Q738</accession>
<comment type="caution">
    <text evidence="1">The sequence shown here is derived from an EMBL/GenBank/DDBJ whole genome shotgun (WGS) entry which is preliminary data.</text>
</comment>
<protein>
    <submittedName>
        <fullName evidence="1">Uncharacterized protein</fullName>
    </submittedName>
</protein>
<gene>
    <name evidence="1" type="ORF">JOC27_001002</name>
</gene>
<dbReference type="RefSeq" id="WP_205005891.1">
    <property type="nucleotide sequence ID" value="NZ_CBCRXA010000025.1"/>
</dbReference>
<reference evidence="1 2" key="1">
    <citation type="submission" date="2021-01" db="EMBL/GenBank/DDBJ databases">
        <title>Genomic Encyclopedia of Type Strains, Phase IV (KMG-IV): sequencing the most valuable type-strain genomes for metagenomic binning, comparative biology and taxonomic classification.</title>
        <authorList>
            <person name="Goeker M."/>
        </authorList>
    </citation>
    <scope>NUCLEOTIDE SEQUENCE [LARGE SCALE GENOMIC DNA]</scope>
    <source>
        <strain evidence="1 2">DSM 100968</strain>
    </source>
</reference>
<evidence type="ECO:0000313" key="2">
    <source>
        <dbReference type="Proteomes" id="UP000823201"/>
    </source>
</evidence>
<proteinExistence type="predicted"/>
<sequence>MRVSELRNALEKYNQDDLSQIVVDLYKIIPKKLRDEKAVDTMLADFQQFKEAEKRKRKESKNVSVNDLEHEITEFIQNAYDQNYLAPNQSIKKKDRPKWRFVVRSYIKNLQQIPVDSAEGKRATTLLEKLYEMLCYASEYIIFNTDDPFRSVGIEQDNLFDTVLKRKFAVGMDRETIKSAIKQLINCSLGRETLRSFLINVFISNLKIADTKEIAIEQCIQLKQELEKQKATPAKKSWESEDSEYRRKEKINDIVETIFRLKINLCDYDSAISYFKENILERSKEISLYILLHMLEKYDQKNLWLREYETAVKEGVKPRNQLQFNYQSLKEKGQFANSYFESLEDGW</sequence>
<organism evidence="1 2">
    <name type="scientific">Sporolactobacillus spathodeae</name>
    <dbReference type="NCBI Taxonomy" id="1465502"/>
    <lineage>
        <taxon>Bacteria</taxon>
        <taxon>Bacillati</taxon>
        <taxon>Bacillota</taxon>
        <taxon>Bacilli</taxon>
        <taxon>Bacillales</taxon>
        <taxon>Sporolactobacillaceae</taxon>
        <taxon>Sporolactobacillus</taxon>
    </lineage>
</organism>